<evidence type="ECO:0000313" key="10">
    <source>
        <dbReference type="EMBL" id="EFI34918.1"/>
    </source>
</evidence>
<keyword evidence="4 8" id="KW-0418">Kinase</keyword>
<evidence type="ECO:0000256" key="8">
    <source>
        <dbReference type="HAMAP-Rule" id="MF_00238"/>
    </source>
</evidence>
<dbReference type="Gene3D" id="3.40.50.300">
    <property type="entry name" value="P-loop containing nucleotide triphosphate hydrolases"/>
    <property type="match status" value="1"/>
</dbReference>
<dbReference type="eggNOG" id="COG0283">
    <property type="taxonomic scope" value="Bacteria"/>
</dbReference>
<dbReference type="OrthoDB" id="9807434at2"/>
<sequence>MSTGPVTITIDGPAGVGKTTLARGLARRLKIAYLDTGAMYRAAAWMLGPSAAEMQEEELAKRLDGMRFTLKGAGPDSCLLLEDRVIGEQVRTEEVGLLASSIAALKVVREYMKKSQQKMGRETSLVAEGRDMGTVVFPDASCKFFLQADAGVRAARRCRQLQEMGREADEQKILEQMRRRDVQDSERAIAPLVPAPDAVNIDTGSLTPEEILDRMAAIFADTGGRERL</sequence>
<evidence type="ECO:0000256" key="5">
    <source>
        <dbReference type="ARBA" id="ARBA00022840"/>
    </source>
</evidence>
<dbReference type="NCBIfam" id="TIGR00017">
    <property type="entry name" value="cmk"/>
    <property type="match status" value="1"/>
</dbReference>
<dbReference type="GO" id="GO:0005737">
    <property type="term" value="C:cytoplasm"/>
    <property type="evidence" value="ECO:0007669"/>
    <property type="project" value="UniProtKB-SubCell"/>
</dbReference>
<evidence type="ECO:0000313" key="11">
    <source>
        <dbReference type="Proteomes" id="UP000005496"/>
    </source>
</evidence>
<reference evidence="10" key="1">
    <citation type="submission" date="2010-05" db="EMBL/GenBank/DDBJ databases">
        <title>The draft genome of Desulfonatronospira thiodismutans ASO3-1.</title>
        <authorList>
            <consortium name="US DOE Joint Genome Institute (JGI-PGF)"/>
            <person name="Lucas S."/>
            <person name="Copeland A."/>
            <person name="Lapidus A."/>
            <person name="Cheng J.-F."/>
            <person name="Bruce D."/>
            <person name="Goodwin L."/>
            <person name="Pitluck S."/>
            <person name="Chertkov O."/>
            <person name="Brettin T."/>
            <person name="Detter J.C."/>
            <person name="Han C."/>
            <person name="Land M.L."/>
            <person name="Hauser L."/>
            <person name="Kyrpides N."/>
            <person name="Mikhailova N."/>
            <person name="Muyzer G."/>
            <person name="Woyke T."/>
        </authorList>
    </citation>
    <scope>NUCLEOTIDE SEQUENCE [LARGE SCALE GENOMIC DNA]</scope>
    <source>
        <strain evidence="10">ASO3-1</strain>
    </source>
</reference>
<dbReference type="Proteomes" id="UP000005496">
    <property type="component" value="Unassembled WGS sequence"/>
</dbReference>
<dbReference type="GO" id="GO:0005524">
    <property type="term" value="F:ATP binding"/>
    <property type="evidence" value="ECO:0007669"/>
    <property type="project" value="UniProtKB-UniRule"/>
</dbReference>
<dbReference type="GO" id="GO:0036431">
    <property type="term" value="F:dCMP kinase activity"/>
    <property type="evidence" value="ECO:0007669"/>
    <property type="project" value="InterPro"/>
</dbReference>
<keyword evidence="8" id="KW-0963">Cytoplasm</keyword>
<accession>D6SQ92</accession>
<feature type="binding site" evidence="8">
    <location>
        <begin position="12"/>
        <end position="20"/>
    </location>
    <ligand>
        <name>ATP</name>
        <dbReference type="ChEBI" id="CHEBI:30616"/>
    </ligand>
</feature>
<dbReference type="EMBL" id="ACJN02000002">
    <property type="protein sequence ID" value="EFI34918.1"/>
    <property type="molecule type" value="Genomic_DNA"/>
</dbReference>
<evidence type="ECO:0000256" key="2">
    <source>
        <dbReference type="ARBA" id="ARBA00022679"/>
    </source>
</evidence>
<dbReference type="InterPro" id="IPR011994">
    <property type="entry name" value="Cytidylate_kinase_dom"/>
</dbReference>
<evidence type="ECO:0000256" key="6">
    <source>
        <dbReference type="ARBA" id="ARBA00047615"/>
    </source>
</evidence>
<keyword evidence="2 8" id="KW-0808">Transferase</keyword>
<dbReference type="AlphaFoldDB" id="D6SQ92"/>
<name>D6SQ92_9BACT</name>
<dbReference type="RefSeq" id="WP_008870232.1">
    <property type="nucleotide sequence ID" value="NZ_ACJN02000002.1"/>
</dbReference>
<comment type="caution">
    <text evidence="10">The sequence shown here is derived from an EMBL/GenBank/DDBJ whole genome shotgun (WGS) entry which is preliminary data.</text>
</comment>
<dbReference type="CDD" id="cd02020">
    <property type="entry name" value="CMPK"/>
    <property type="match status" value="1"/>
</dbReference>
<evidence type="ECO:0000256" key="7">
    <source>
        <dbReference type="ARBA" id="ARBA00048478"/>
    </source>
</evidence>
<evidence type="ECO:0000256" key="1">
    <source>
        <dbReference type="ARBA" id="ARBA00009427"/>
    </source>
</evidence>
<keyword evidence="3 8" id="KW-0547">Nucleotide-binding</keyword>
<evidence type="ECO:0000256" key="3">
    <source>
        <dbReference type="ARBA" id="ARBA00022741"/>
    </source>
</evidence>
<dbReference type="InterPro" id="IPR003136">
    <property type="entry name" value="Cytidylate_kin"/>
</dbReference>
<dbReference type="HAMAP" id="MF_00238">
    <property type="entry name" value="Cytidyl_kinase_type1"/>
    <property type="match status" value="1"/>
</dbReference>
<dbReference type="GO" id="GO:0036430">
    <property type="term" value="F:CMP kinase activity"/>
    <property type="evidence" value="ECO:0007669"/>
    <property type="project" value="RHEA"/>
</dbReference>
<comment type="similarity">
    <text evidence="1 8">Belongs to the cytidylate kinase family. Type 1 subfamily.</text>
</comment>
<comment type="catalytic activity">
    <reaction evidence="6 8">
        <text>dCMP + ATP = dCDP + ADP</text>
        <dbReference type="Rhea" id="RHEA:25094"/>
        <dbReference type="ChEBI" id="CHEBI:30616"/>
        <dbReference type="ChEBI" id="CHEBI:57566"/>
        <dbReference type="ChEBI" id="CHEBI:58593"/>
        <dbReference type="ChEBI" id="CHEBI:456216"/>
        <dbReference type="EC" id="2.7.4.25"/>
    </reaction>
</comment>
<dbReference type="InterPro" id="IPR027417">
    <property type="entry name" value="P-loop_NTPase"/>
</dbReference>
<keyword evidence="11" id="KW-1185">Reference proteome</keyword>
<dbReference type="EC" id="2.7.4.25" evidence="8"/>
<keyword evidence="5 8" id="KW-0067">ATP-binding</keyword>
<organism evidence="10 11">
    <name type="scientific">Desulfonatronospira thiodismutans ASO3-1</name>
    <dbReference type="NCBI Taxonomy" id="555779"/>
    <lineage>
        <taxon>Bacteria</taxon>
        <taxon>Pseudomonadati</taxon>
        <taxon>Thermodesulfobacteriota</taxon>
        <taxon>Desulfovibrionia</taxon>
        <taxon>Desulfovibrionales</taxon>
        <taxon>Desulfonatronovibrionaceae</taxon>
        <taxon>Desulfonatronospira</taxon>
    </lineage>
</organism>
<protein>
    <recommendedName>
        <fullName evidence="8">Cytidylate kinase</fullName>
        <shortName evidence="8">CK</shortName>
        <ecNumber evidence="8">2.7.4.25</ecNumber>
    </recommendedName>
    <alternativeName>
        <fullName evidence="8">Cytidine monophosphate kinase</fullName>
        <shortName evidence="8">CMP kinase</shortName>
    </alternativeName>
</protein>
<dbReference type="Pfam" id="PF02224">
    <property type="entry name" value="Cytidylate_kin"/>
    <property type="match status" value="1"/>
</dbReference>
<proteinExistence type="inferred from homology"/>
<dbReference type="SUPFAM" id="SSF52540">
    <property type="entry name" value="P-loop containing nucleoside triphosphate hydrolases"/>
    <property type="match status" value="1"/>
</dbReference>
<feature type="domain" description="Cytidylate kinase" evidence="9">
    <location>
        <begin position="8"/>
        <end position="218"/>
    </location>
</feature>
<gene>
    <name evidence="8" type="primary">cmk</name>
    <name evidence="10" type="ORF">Dthio_PD2309</name>
</gene>
<evidence type="ECO:0000256" key="4">
    <source>
        <dbReference type="ARBA" id="ARBA00022777"/>
    </source>
</evidence>
<evidence type="ECO:0000259" key="9">
    <source>
        <dbReference type="Pfam" id="PF02224"/>
    </source>
</evidence>
<dbReference type="GO" id="GO:0006220">
    <property type="term" value="P:pyrimidine nucleotide metabolic process"/>
    <property type="evidence" value="ECO:0007669"/>
    <property type="project" value="UniProtKB-UniRule"/>
</dbReference>
<comment type="catalytic activity">
    <reaction evidence="7 8">
        <text>CMP + ATP = CDP + ADP</text>
        <dbReference type="Rhea" id="RHEA:11600"/>
        <dbReference type="ChEBI" id="CHEBI:30616"/>
        <dbReference type="ChEBI" id="CHEBI:58069"/>
        <dbReference type="ChEBI" id="CHEBI:60377"/>
        <dbReference type="ChEBI" id="CHEBI:456216"/>
        <dbReference type="EC" id="2.7.4.25"/>
    </reaction>
</comment>
<comment type="subcellular location">
    <subcellularLocation>
        <location evidence="8">Cytoplasm</location>
    </subcellularLocation>
</comment>